<dbReference type="AlphaFoldDB" id="E0S831"/>
<reference evidence="1 2" key="1">
    <citation type="journal article" date="2010" name="Nat. Commun.">
        <title>The complete sequence of the smallest known nuclear genome from the microsporidian Encephalitozoon intestinalis.</title>
        <authorList>
            <person name="Corradi N."/>
            <person name="Pombert J.-F."/>
            <person name="Farinelli L."/>
            <person name="Didier E.S."/>
            <person name="Keeling P.J."/>
        </authorList>
    </citation>
    <scope>NUCLEOTIDE SEQUENCE [LARGE SCALE GENOMIC DNA]</scope>
    <source>
        <strain evidence="1 2">ATCC 50506</strain>
    </source>
</reference>
<dbReference type="OrthoDB" id="2191357at2759"/>
<dbReference type="VEuPathDB" id="MicrosporidiaDB:Eint_071030"/>
<proteinExistence type="predicted"/>
<keyword evidence="2" id="KW-1185">Reference proteome</keyword>
<reference evidence="1 2" key="2">
    <citation type="journal article" date="2012" name="Proc. Natl. Acad. Sci. U.S.A.">
        <title>Gain and loss of multiple functionally related, horizontally transferred genes in the reduced genomes of two microsporidian parasites.</title>
        <authorList>
            <person name="Pombert J.-F."/>
            <person name="Selman M."/>
            <person name="Burki F."/>
            <person name="Bardell F.T."/>
            <person name="Farinelli L."/>
            <person name="Solter L.F."/>
            <person name="Whitman D.W."/>
            <person name="Weiss L.M."/>
            <person name="Corradi N."/>
            <person name="Keeling P.J."/>
        </authorList>
    </citation>
    <scope>NUCLEOTIDE SEQUENCE [LARGE SCALE GENOMIC DNA]</scope>
    <source>
        <strain evidence="1 2">ATCC 50506</strain>
    </source>
</reference>
<dbReference type="HOGENOM" id="CLU_1602701_0_0_1"/>
<name>E0S831_ENCIT</name>
<accession>E0S831</accession>
<dbReference type="Proteomes" id="UP000002313">
    <property type="component" value="Chromosome VII"/>
</dbReference>
<dbReference type="KEGG" id="ein:Eint_071030"/>
<sequence length="174" mass="19611">MEFIFLLLLSGACGHIKNPVEIRLFLKPDLELKVGRIPLINTSIEEKEGKYAITIGNLYISGNDSVSIGDDEFYWNVYDRQLGTIICSEDQCLTYTEEGLEMSPCFDPSDFRSASQLFQIDSTTRVSKNSNGIRRKMDLVGKVEGLVDPVSTRIAEMVDDMDSFCTDSEEEERS</sequence>
<dbReference type="GeneID" id="9698045"/>
<protein>
    <submittedName>
        <fullName evidence="1">Uncharacterized protein</fullName>
    </submittedName>
</protein>
<gene>
    <name evidence="1" type="ORF">Eint_071030</name>
</gene>
<evidence type="ECO:0000313" key="1">
    <source>
        <dbReference type="EMBL" id="ADM11866.1"/>
    </source>
</evidence>
<organism evidence="1 2">
    <name type="scientific">Encephalitozoon intestinalis (strain ATCC 50506)</name>
    <name type="common">Microsporidian parasite</name>
    <name type="synonym">Septata intestinalis</name>
    <dbReference type="NCBI Taxonomy" id="876142"/>
    <lineage>
        <taxon>Eukaryota</taxon>
        <taxon>Fungi</taxon>
        <taxon>Fungi incertae sedis</taxon>
        <taxon>Microsporidia</taxon>
        <taxon>Unikaryonidae</taxon>
        <taxon>Encephalitozoon</taxon>
    </lineage>
</organism>
<dbReference type="EMBL" id="CP001948">
    <property type="protein sequence ID" value="ADM11866.1"/>
    <property type="molecule type" value="Genomic_DNA"/>
</dbReference>
<dbReference type="RefSeq" id="XP_003073226.1">
    <property type="nucleotide sequence ID" value="XM_003073180.1"/>
</dbReference>
<evidence type="ECO:0000313" key="2">
    <source>
        <dbReference type="Proteomes" id="UP000002313"/>
    </source>
</evidence>